<dbReference type="PANTHER" id="PTHR45913:SF5">
    <property type="entry name" value="GENERAL TRANSCRIPTION FACTOR II-I REPEAT DOMAIN-CONTAINING PROTEIN 2A-LIKE PROTEIN"/>
    <property type="match status" value="1"/>
</dbReference>
<reference evidence="3" key="1">
    <citation type="submission" date="2025-08" db="UniProtKB">
        <authorList>
            <consortium name="RefSeq"/>
        </authorList>
    </citation>
    <scope>IDENTIFICATION</scope>
</reference>
<dbReference type="SUPFAM" id="SSF53098">
    <property type="entry name" value="Ribonuclease H-like"/>
    <property type="match status" value="1"/>
</dbReference>
<gene>
    <name evidence="3" type="primary">LOC136083272</name>
</gene>
<dbReference type="InterPro" id="IPR008906">
    <property type="entry name" value="HATC_C_dom"/>
</dbReference>
<dbReference type="RefSeq" id="XP_065658744.1">
    <property type="nucleotide sequence ID" value="XM_065802672.1"/>
</dbReference>
<protein>
    <submittedName>
        <fullName evidence="3">EPM2A-interacting protein 1-like</fullName>
    </submittedName>
</protein>
<accession>A0ABM4CAR1</accession>
<dbReference type="Proteomes" id="UP001652625">
    <property type="component" value="Chromosome 08"/>
</dbReference>
<feature type="domain" description="HAT C-terminal dimerisation" evidence="1">
    <location>
        <begin position="43"/>
        <end position="117"/>
    </location>
</feature>
<dbReference type="GeneID" id="136083272"/>
<sequence>MIIILIWYWTTITNNDIISDGCPIPENILAETSQFEIELLNLQEDQNLQMLHKTLALLDFWKMFPEVKYPYLKRISIKLISIVGLTYTCESLFSTMKFVKSKYRANLTSEHLLQLLRISTTSLKPDFKKLTSCVENLSA</sequence>
<evidence type="ECO:0000259" key="1">
    <source>
        <dbReference type="Pfam" id="PF05699"/>
    </source>
</evidence>
<dbReference type="PANTHER" id="PTHR45913">
    <property type="entry name" value="EPM2A-INTERACTING PROTEIN 1"/>
    <property type="match status" value="1"/>
</dbReference>
<dbReference type="Pfam" id="PF05699">
    <property type="entry name" value="Dimer_Tnp_hAT"/>
    <property type="match status" value="1"/>
</dbReference>
<organism evidence="2 3">
    <name type="scientific">Hydra vulgaris</name>
    <name type="common">Hydra</name>
    <name type="synonym">Hydra attenuata</name>
    <dbReference type="NCBI Taxonomy" id="6087"/>
    <lineage>
        <taxon>Eukaryota</taxon>
        <taxon>Metazoa</taxon>
        <taxon>Cnidaria</taxon>
        <taxon>Hydrozoa</taxon>
        <taxon>Hydroidolina</taxon>
        <taxon>Anthoathecata</taxon>
        <taxon>Aplanulata</taxon>
        <taxon>Hydridae</taxon>
        <taxon>Hydra</taxon>
    </lineage>
</organism>
<evidence type="ECO:0000313" key="3">
    <source>
        <dbReference type="RefSeq" id="XP_065658744.1"/>
    </source>
</evidence>
<keyword evidence="2" id="KW-1185">Reference proteome</keyword>
<dbReference type="InterPro" id="IPR012337">
    <property type="entry name" value="RNaseH-like_sf"/>
</dbReference>
<name>A0ABM4CAR1_HYDVU</name>
<proteinExistence type="predicted"/>
<evidence type="ECO:0000313" key="2">
    <source>
        <dbReference type="Proteomes" id="UP001652625"/>
    </source>
</evidence>